<gene>
    <name evidence="1" type="ORF">Bealeia1_00521</name>
</gene>
<proteinExistence type="predicted"/>
<accession>A0ABZ2C4H5</accession>
<dbReference type="Proteomes" id="UP001330434">
    <property type="component" value="Chromosome"/>
</dbReference>
<evidence type="ECO:0000313" key="1">
    <source>
        <dbReference type="EMBL" id="WVX66345.1"/>
    </source>
</evidence>
<dbReference type="RefSeq" id="WP_331255225.1">
    <property type="nucleotide sequence ID" value="NZ_CP133270.1"/>
</dbReference>
<name>A0ABZ2C4H5_9PROT</name>
<sequence>MKNQNEIREKLLEDLEETYIRATEKGNYSAALKAKELIGKEMGFFEGGKKGAKITSLKEMDLKTLSDQDLEQLISTLQEVISQMETELEK</sequence>
<protein>
    <submittedName>
        <fullName evidence="1">Uncharacterized protein</fullName>
    </submittedName>
</protein>
<dbReference type="EMBL" id="CP133270">
    <property type="protein sequence ID" value="WVX66345.1"/>
    <property type="molecule type" value="Genomic_DNA"/>
</dbReference>
<evidence type="ECO:0000313" key="2">
    <source>
        <dbReference type="Proteomes" id="UP001330434"/>
    </source>
</evidence>
<keyword evidence="2" id="KW-1185">Reference proteome</keyword>
<organism evidence="1 2">
    <name type="scientific">Candidatus Bealeia paramacronuclearis</name>
    <dbReference type="NCBI Taxonomy" id="1921001"/>
    <lineage>
        <taxon>Bacteria</taxon>
        <taxon>Pseudomonadati</taxon>
        <taxon>Pseudomonadota</taxon>
        <taxon>Alphaproteobacteria</taxon>
        <taxon>Holosporales</taxon>
        <taxon>Holosporaceae</taxon>
        <taxon>Candidatus Bealeia</taxon>
    </lineage>
</organism>
<reference evidence="1 2" key="1">
    <citation type="journal article" date="2024" name="Environ. Microbiol.">
        <title>Novel evolutionary insights on the interactions of the Holosporales (Alphaproteobacteria) with eukaryotic hosts from comparative genomics.</title>
        <authorList>
            <person name="Giovannini M."/>
            <person name="Petroni G."/>
            <person name="Castelli M."/>
        </authorList>
    </citation>
    <scope>NUCLEOTIDE SEQUENCE [LARGE SCALE GENOMIC DNA]</scope>
    <source>
        <strain evidence="1 2">US_Bl 15I1</strain>
    </source>
</reference>